<dbReference type="PANTHER" id="PTHR30329:SF21">
    <property type="entry name" value="LIPOPROTEIN YIAD-RELATED"/>
    <property type="match status" value="1"/>
</dbReference>
<dbReference type="InterPro" id="IPR050330">
    <property type="entry name" value="Bact_OuterMem_StrucFunc"/>
</dbReference>
<accession>A0ABS6VRR3</accession>
<dbReference type="RefSeq" id="WP_219042919.1">
    <property type="nucleotide sequence ID" value="NZ_JAHWDQ010000001.1"/>
</dbReference>
<dbReference type="InterPro" id="IPR006665">
    <property type="entry name" value="OmpA-like"/>
</dbReference>
<evidence type="ECO:0000313" key="4">
    <source>
        <dbReference type="Proteomes" id="UP001166291"/>
    </source>
</evidence>
<dbReference type="Proteomes" id="UP001166291">
    <property type="component" value="Unassembled WGS sequence"/>
</dbReference>
<gene>
    <name evidence="3" type="ORF">KXJ70_08180</name>
</gene>
<evidence type="ECO:0000313" key="3">
    <source>
        <dbReference type="EMBL" id="MBW2940748.1"/>
    </source>
</evidence>
<sequence length="279" mass="29416">MITISVCVPSHAGVLRELLTQTGILNIVTPVTTAVGIELDDTVTSLDGAVSGVLGVDMSGADMMGAELNLTSEQSSDLLSMDTPVTSALGTILSSVFAPAPAFDQPALIPLVNLDPVFDVGQIQTQTYQCSDGDGDGVCDQDDQCLKTPVGIKVLANGCYLDGPRGVALEGVFFANDSDQLTIPAQQILRKVAEVIKQSSATLIEVGGYTDNAGDAEYNLRLSAARAATVREYLIAQGIQQARLETKGYGESSPRADNTSDKGRALNRRVELRIVKRAQ</sequence>
<evidence type="ECO:0000259" key="2">
    <source>
        <dbReference type="PROSITE" id="PS51123"/>
    </source>
</evidence>
<dbReference type="EMBL" id="JAHWDQ010000001">
    <property type="protein sequence ID" value="MBW2940748.1"/>
    <property type="molecule type" value="Genomic_DNA"/>
</dbReference>
<keyword evidence="1" id="KW-0472">Membrane</keyword>
<name>A0ABS6VRR3_9GAMM</name>
<dbReference type="PROSITE" id="PS51123">
    <property type="entry name" value="OMPA_2"/>
    <property type="match status" value="1"/>
</dbReference>
<dbReference type="PANTHER" id="PTHR30329">
    <property type="entry name" value="STATOR ELEMENT OF FLAGELLAR MOTOR COMPLEX"/>
    <property type="match status" value="1"/>
</dbReference>
<protein>
    <submittedName>
        <fullName evidence="3">OmpA family protein</fullName>
    </submittedName>
</protein>
<proteinExistence type="predicted"/>
<comment type="caution">
    <text evidence="3">The sequence shown here is derived from an EMBL/GenBank/DDBJ whole genome shotgun (WGS) entry which is preliminary data.</text>
</comment>
<dbReference type="CDD" id="cd07185">
    <property type="entry name" value="OmpA_C-like"/>
    <property type="match status" value="1"/>
</dbReference>
<keyword evidence="4" id="KW-1185">Reference proteome</keyword>
<evidence type="ECO:0000256" key="1">
    <source>
        <dbReference type="PROSITE-ProRule" id="PRU00473"/>
    </source>
</evidence>
<feature type="domain" description="OmpA-like" evidence="2">
    <location>
        <begin position="161"/>
        <end position="278"/>
    </location>
</feature>
<dbReference type="Pfam" id="PF00691">
    <property type="entry name" value="OmpA"/>
    <property type="match status" value="1"/>
</dbReference>
<reference evidence="3" key="1">
    <citation type="submission" date="2021-07" db="EMBL/GenBank/DDBJ databases">
        <title>Zhongshania sp. CAU 1632 isolated from seawater.</title>
        <authorList>
            <person name="Kim W."/>
        </authorList>
    </citation>
    <scope>NUCLEOTIDE SEQUENCE</scope>
    <source>
        <strain evidence="3">CAU 1632</strain>
    </source>
</reference>
<organism evidence="3 4">
    <name type="scientific">Zhongshania aquimaris</name>
    <dbReference type="NCBI Taxonomy" id="2857107"/>
    <lineage>
        <taxon>Bacteria</taxon>
        <taxon>Pseudomonadati</taxon>
        <taxon>Pseudomonadota</taxon>
        <taxon>Gammaproteobacteria</taxon>
        <taxon>Cellvibrionales</taxon>
        <taxon>Spongiibacteraceae</taxon>
        <taxon>Zhongshania</taxon>
    </lineage>
</organism>